<proteinExistence type="predicted"/>
<dbReference type="EMBL" id="LR796497">
    <property type="protein sequence ID" value="CAB4149015.1"/>
    <property type="molecule type" value="Genomic_DNA"/>
</dbReference>
<protein>
    <submittedName>
        <fullName evidence="1">Uncharacterized protein</fullName>
    </submittedName>
</protein>
<name>A0A6J5MPC9_9CAUD</name>
<gene>
    <name evidence="1" type="ORF">UFOVP532_44</name>
</gene>
<sequence>MGFSLFKKLIMEKLTKRKGFNFFRSYFDVYNELQSNEDKVAFIDALLDRQFLGIKPTNLKGMAKFAYVSQTNSIDSQVKGYEDKTGNIFTPTVGGSVGGIEPPCLQVEVEVKEKVKDIDHSVNWDALLSQFNSITGKKMRVVCDKTKRQVNARLKEGYSKQDIVNAITNCFNDDYHKQNPHFLTLEFISRADKMQKYAQEIIKPKAKQQDRL</sequence>
<accession>A0A6J5MPC9</accession>
<reference evidence="1" key="1">
    <citation type="submission" date="2020-04" db="EMBL/GenBank/DDBJ databases">
        <authorList>
            <person name="Chiriac C."/>
            <person name="Salcher M."/>
            <person name="Ghai R."/>
            <person name="Kavagutti S V."/>
        </authorList>
    </citation>
    <scope>NUCLEOTIDE SEQUENCE</scope>
</reference>
<organism evidence="1">
    <name type="scientific">uncultured Caudovirales phage</name>
    <dbReference type="NCBI Taxonomy" id="2100421"/>
    <lineage>
        <taxon>Viruses</taxon>
        <taxon>Duplodnaviria</taxon>
        <taxon>Heunggongvirae</taxon>
        <taxon>Uroviricota</taxon>
        <taxon>Caudoviricetes</taxon>
        <taxon>Peduoviridae</taxon>
        <taxon>Maltschvirus</taxon>
        <taxon>Maltschvirus maltsch</taxon>
    </lineage>
</organism>
<evidence type="ECO:0000313" key="1">
    <source>
        <dbReference type="EMBL" id="CAB4149015.1"/>
    </source>
</evidence>